<keyword evidence="3" id="KW-1185">Reference proteome</keyword>
<reference evidence="2 3" key="1">
    <citation type="submission" date="2015-12" db="EMBL/GenBank/DDBJ databases">
        <title>The genome of Folsomia candida.</title>
        <authorList>
            <person name="Faddeeva A."/>
            <person name="Derks M.F."/>
            <person name="Anvar Y."/>
            <person name="Smit S."/>
            <person name="Van Straalen N."/>
            <person name="Roelofs D."/>
        </authorList>
    </citation>
    <scope>NUCLEOTIDE SEQUENCE [LARGE SCALE GENOMIC DNA]</scope>
    <source>
        <strain evidence="2 3">VU population</strain>
        <tissue evidence="2">Whole body</tissue>
    </source>
</reference>
<dbReference type="PANTHER" id="PTHR37159">
    <property type="entry name" value="GH11867P"/>
    <property type="match status" value="1"/>
</dbReference>
<dbReference type="EMBL" id="LNIX01000038">
    <property type="protein sequence ID" value="OXA39489.1"/>
    <property type="molecule type" value="Genomic_DNA"/>
</dbReference>
<dbReference type="Proteomes" id="UP000198287">
    <property type="component" value="Unassembled WGS sequence"/>
</dbReference>
<accession>A0A226D2Q4</accession>
<evidence type="ECO:0000256" key="1">
    <source>
        <dbReference type="SAM" id="SignalP"/>
    </source>
</evidence>
<evidence type="ECO:0000313" key="3">
    <source>
        <dbReference type="Proteomes" id="UP000198287"/>
    </source>
</evidence>
<dbReference type="PANTHER" id="PTHR37159:SF1">
    <property type="entry name" value="GH11867P"/>
    <property type="match status" value="1"/>
</dbReference>
<feature type="chain" id="PRO_5012940302" description="ER-bound oxygenase mpaB/mpaB'/Rubber oxygenase catalytic domain-containing protein" evidence="1">
    <location>
        <begin position="20"/>
        <end position="385"/>
    </location>
</feature>
<proteinExistence type="predicted"/>
<feature type="signal peptide" evidence="1">
    <location>
        <begin position="1"/>
        <end position="19"/>
    </location>
</feature>
<gene>
    <name evidence="2" type="ORF">Fcan01_25715</name>
</gene>
<dbReference type="OrthoDB" id="6361347at2759"/>
<sequence>MFSKLIISILFLLPRSSVELPSYCSSKDDSQKLSRCANPTLDDFKNARHFKANSDRPNGLVPTWINIDMVKQGQKFALKYITQLGMGHFFGFVTSGYPDGAAILMFTGQSANAEETKNRYLATMAQILLWYEDSNFLGDISSSDVLESLRNVRSFHIAAAKAALEAREKSPSKHIIDPGLHDKYEFKTALSGPFFDDLKASNIPAEQRIPPPCHWKNQTIIPGNQQIFALTQFFFVGYPILYPERLHITGASDEDLWAFNHLWAVLGYAIGIDDNFNVALQPDLTTAKKGFQELAVVPISANFLLYRLLTDLLQIPAARTYELLSYYDKMTIASFQMMESPFANKEIANSILWGGVQLAGTNKFGDNYTSRSFRARNVFFVKYTG</sequence>
<organism evidence="2 3">
    <name type="scientific">Folsomia candida</name>
    <name type="common">Springtail</name>
    <dbReference type="NCBI Taxonomy" id="158441"/>
    <lineage>
        <taxon>Eukaryota</taxon>
        <taxon>Metazoa</taxon>
        <taxon>Ecdysozoa</taxon>
        <taxon>Arthropoda</taxon>
        <taxon>Hexapoda</taxon>
        <taxon>Collembola</taxon>
        <taxon>Entomobryomorpha</taxon>
        <taxon>Isotomoidea</taxon>
        <taxon>Isotomidae</taxon>
        <taxon>Proisotominae</taxon>
        <taxon>Folsomia</taxon>
    </lineage>
</organism>
<dbReference type="AlphaFoldDB" id="A0A226D2Q4"/>
<evidence type="ECO:0000313" key="2">
    <source>
        <dbReference type="EMBL" id="OXA39489.1"/>
    </source>
</evidence>
<keyword evidence="1" id="KW-0732">Signal</keyword>
<evidence type="ECO:0008006" key="4">
    <source>
        <dbReference type="Google" id="ProtNLM"/>
    </source>
</evidence>
<comment type="caution">
    <text evidence="2">The sequence shown here is derived from an EMBL/GenBank/DDBJ whole genome shotgun (WGS) entry which is preliminary data.</text>
</comment>
<protein>
    <recommendedName>
        <fullName evidence="4">ER-bound oxygenase mpaB/mpaB'/Rubber oxygenase catalytic domain-containing protein</fullName>
    </recommendedName>
</protein>
<name>A0A226D2Q4_FOLCA</name>